<dbReference type="InterPro" id="IPR011009">
    <property type="entry name" value="Kinase-like_dom_sf"/>
</dbReference>
<keyword evidence="7" id="KW-1185">Reference proteome</keyword>
<dbReference type="GO" id="GO:0004383">
    <property type="term" value="F:guanylate cyclase activity"/>
    <property type="evidence" value="ECO:0007669"/>
    <property type="project" value="UniProtKB-EC"/>
</dbReference>
<evidence type="ECO:0000256" key="1">
    <source>
        <dbReference type="ARBA" id="ARBA00012202"/>
    </source>
</evidence>
<dbReference type="PANTHER" id="PTHR11920">
    <property type="entry name" value="GUANYLYL CYCLASE"/>
    <property type="match status" value="1"/>
</dbReference>
<evidence type="ECO:0000313" key="7">
    <source>
        <dbReference type="Proteomes" id="UP000828390"/>
    </source>
</evidence>
<proteinExistence type="predicted"/>
<evidence type="ECO:0000256" key="4">
    <source>
        <dbReference type="ARBA" id="ARBA00023293"/>
    </source>
</evidence>
<sequence length="106" mass="12241">MVYMRKPKVKSISVDRAFMLEMKQMRDITCPNLTRLIGVCPDTNNVCILTEYCSRGNLQDILQNESIQLDWDFKLSLINDIVEGMHYLHATSMGVHGTTHQFQMCD</sequence>
<evidence type="ECO:0000256" key="3">
    <source>
        <dbReference type="ARBA" id="ARBA00023239"/>
    </source>
</evidence>
<dbReference type="GO" id="GO:0007168">
    <property type="term" value="P:receptor guanylyl cyclase signaling pathway"/>
    <property type="evidence" value="ECO:0007669"/>
    <property type="project" value="TreeGrafter"/>
</dbReference>
<dbReference type="GO" id="GO:0004016">
    <property type="term" value="F:adenylate cyclase activity"/>
    <property type="evidence" value="ECO:0007669"/>
    <property type="project" value="TreeGrafter"/>
</dbReference>
<evidence type="ECO:0000313" key="6">
    <source>
        <dbReference type="EMBL" id="KAH3838474.1"/>
    </source>
</evidence>
<dbReference type="EC" id="4.6.1.2" evidence="1"/>
<dbReference type="InterPro" id="IPR000719">
    <property type="entry name" value="Prot_kinase_dom"/>
</dbReference>
<dbReference type="PROSITE" id="PS50011">
    <property type="entry name" value="PROTEIN_KINASE_DOM"/>
    <property type="match status" value="1"/>
</dbReference>
<dbReference type="InterPro" id="IPR050401">
    <property type="entry name" value="Cyclic_nucleotide_synthase"/>
</dbReference>
<protein>
    <recommendedName>
        <fullName evidence="1">guanylate cyclase</fullName>
        <ecNumber evidence="1">4.6.1.2</ecNumber>
    </recommendedName>
</protein>
<dbReference type="Proteomes" id="UP000828390">
    <property type="component" value="Unassembled WGS sequence"/>
</dbReference>
<evidence type="ECO:0000259" key="5">
    <source>
        <dbReference type="PROSITE" id="PS50011"/>
    </source>
</evidence>
<dbReference type="GO" id="GO:0005886">
    <property type="term" value="C:plasma membrane"/>
    <property type="evidence" value="ECO:0007669"/>
    <property type="project" value="TreeGrafter"/>
</dbReference>
<dbReference type="InterPro" id="IPR001245">
    <property type="entry name" value="Ser-Thr/Tyr_kinase_cat_dom"/>
</dbReference>
<reference evidence="6" key="2">
    <citation type="submission" date="2020-11" db="EMBL/GenBank/DDBJ databases">
        <authorList>
            <person name="McCartney M.A."/>
            <person name="Auch B."/>
            <person name="Kono T."/>
            <person name="Mallez S."/>
            <person name="Becker A."/>
            <person name="Gohl D.M."/>
            <person name="Silverstein K.A.T."/>
            <person name="Koren S."/>
            <person name="Bechman K.B."/>
            <person name="Herman A."/>
            <person name="Abrahante J.E."/>
            <person name="Garbe J."/>
        </authorList>
    </citation>
    <scope>NUCLEOTIDE SEQUENCE</scope>
    <source>
        <strain evidence="6">Duluth1</strain>
        <tissue evidence="6">Whole animal</tissue>
    </source>
</reference>
<keyword evidence="4" id="KW-0141">cGMP biosynthesis</keyword>
<dbReference type="SUPFAM" id="SSF56112">
    <property type="entry name" value="Protein kinase-like (PK-like)"/>
    <property type="match status" value="1"/>
</dbReference>
<dbReference type="AlphaFoldDB" id="A0A9D4KFH3"/>
<feature type="domain" description="Protein kinase" evidence="5">
    <location>
        <begin position="1"/>
        <end position="106"/>
    </location>
</feature>
<dbReference type="EMBL" id="JAIWYP010000004">
    <property type="protein sequence ID" value="KAH3838474.1"/>
    <property type="molecule type" value="Genomic_DNA"/>
</dbReference>
<organism evidence="6 7">
    <name type="scientific">Dreissena polymorpha</name>
    <name type="common">Zebra mussel</name>
    <name type="synonym">Mytilus polymorpha</name>
    <dbReference type="NCBI Taxonomy" id="45954"/>
    <lineage>
        <taxon>Eukaryota</taxon>
        <taxon>Metazoa</taxon>
        <taxon>Spiralia</taxon>
        <taxon>Lophotrochozoa</taxon>
        <taxon>Mollusca</taxon>
        <taxon>Bivalvia</taxon>
        <taxon>Autobranchia</taxon>
        <taxon>Heteroconchia</taxon>
        <taxon>Euheterodonta</taxon>
        <taxon>Imparidentia</taxon>
        <taxon>Neoheterodontei</taxon>
        <taxon>Myida</taxon>
        <taxon>Dreissenoidea</taxon>
        <taxon>Dreissenidae</taxon>
        <taxon>Dreissena</taxon>
    </lineage>
</organism>
<comment type="caution">
    <text evidence="6">The sequence shown here is derived from an EMBL/GenBank/DDBJ whole genome shotgun (WGS) entry which is preliminary data.</text>
</comment>
<reference evidence="6" key="1">
    <citation type="journal article" date="2019" name="bioRxiv">
        <title>The Genome of the Zebra Mussel, Dreissena polymorpha: A Resource for Invasive Species Research.</title>
        <authorList>
            <person name="McCartney M.A."/>
            <person name="Auch B."/>
            <person name="Kono T."/>
            <person name="Mallez S."/>
            <person name="Zhang Y."/>
            <person name="Obille A."/>
            <person name="Becker A."/>
            <person name="Abrahante J.E."/>
            <person name="Garbe J."/>
            <person name="Badalamenti J.P."/>
            <person name="Herman A."/>
            <person name="Mangelson H."/>
            <person name="Liachko I."/>
            <person name="Sullivan S."/>
            <person name="Sone E.D."/>
            <person name="Koren S."/>
            <person name="Silverstein K.A.T."/>
            <person name="Beckman K.B."/>
            <person name="Gohl D.M."/>
        </authorList>
    </citation>
    <scope>NUCLEOTIDE SEQUENCE</scope>
    <source>
        <strain evidence="6">Duluth1</strain>
        <tissue evidence="6">Whole animal</tissue>
    </source>
</reference>
<dbReference type="PANTHER" id="PTHR11920:SF494">
    <property type="entry name" value="ATRIAL NATRIURETIC PEPTIDE RECEPTOR 2"/>
    <property type="match status" value="1"/>
</dbReference>
<keyword evidence="2" id="KW-0547">Nucleotide-binding</keyword>
<dbReference type="GO" id="GO:0004672">
    <property type="term" value="F:protein kinase activity"/>
    <property type="evidence" value="ECO:0007669"/>
    <property type="project" value="InterPro"/>
</dbReference>
<dbReference type="GO" id="GO:0005524">
    <property type="term" value="F:ATP binding"/>
    <property type="evidence" value="ECO:0007669"/>
    <property type="project" value="InterPro"/>
</dbReference>
<dbReference type="Pfam" id="PF07714">
    <property type="entry name" value="PK_Tyr_Ser-Thr"/>
    <property type="match status" value="1"/>
</dbReference>
<dbReference type="GO" id="GO:0001653">
    <property type="term" value="F:peptide receptor activity"/>
    <property type="evidence" value="ECO:0007669"/>
    <property type="project" value="TreeGrafter"/>
</dbReference>
<accession>A0A9D4KFH3</accession>
<gene>
    <name evidence="6" type="ORF">DPMN_111884</name>
</gene>
<evidence type="ECO:0000256" key="2">
    <source>
        <dbReference type="ARBA" id="ARBA00022741"/>
    </source>
</evidence>
<name>A0A9D4KFH3_DREPO</name>
<dbReference type="Gene3D" id="1.10.510.10">
    <property type="entry name" value="Transferase(Phosphotransferase) domain 1"/>
    <property type="match status" value="1"/>
</dbReference>
<keyword evidence="3" id="KW-0456">Lyase</keyword>